<keyword evidence="2" id="KW-1185">Reference proteome</keyword>
<dbReference type="AlphaFoldDB" id="A0A7W6LHW0"/>
<name>A0A7W6LHW0_9HYPH</name>
<evidence type="ECO:0000313" key="2">
    <source>
        <dbReference type="Proteomes" id="UP000519897"/>
    </source>
</evidence>
<evidence type="ECO:0000313" key="1">
    <source>
        <dbReference type="EMBL" id="MBB4144693.1"/>
    </source>
</evidence>
<accession>A0A7W6LHW0</accession>
<sequence length="140" mass="15520">MEITSLHWSSGLFHRDQTRDARAEKPQFSVPSEATPAFEVPAVDEKALDYSAIAPRLLREVALQRYVSGDIDQDTYIALAQELPMQISDTAGNVLDLSSVTDDTEFDFAAYYTDQRELAISLGDDEKAATLTSVLKFLNS</sequence>
<dbReference type="Proteomes" id="UP000519897">
    <property type="component" value="Unassembled WGS sequence"/>
</dbReference>
<proteinExistence type="predicted"/>
<dbReference type="EMBL" id="JACIEC010000004">
    <property type="protein sequence ID" value="MBB4144693.1"/>
    <property type="molecule type" value="Genomic_DNA"/>
</dbReference>
<gene>
    <name evidence="1" type="ORF">GGQ72_003250</name>
</gene>
<organism evidence="1 2">
    <name type="scientific">Rhizobium rhizoryzae</name>
    <dbReference type="NCBI Taxonomy" id="451876"/>
    <lineage>
        <taxon>Bacteria</taxon>
        <taxon>Pseudomonadati</taxon>
        <taxon>Pseudomonadota</taxon>
        <taxon>Alphaproteobacteria</taxon>
        <taxon>Hyphomicrobiales</taxon>
        <taxon>Rhizobiaceae</taxon>
        <taxon>Rhizobium/Agrobacterium group</taxon>
        <taxon>Rhizobium</taxon>
    </lineage>
</organism>
<comment type="caution">
    <text evidence="1">The sequence shown here is derived from an EMBL/GenBank/DDBJ whole genome shotgun (WGS) entry which is preliminary data.</text>
</comment>
<reference evidence="1 2" key="1">
    <citation type="submission" date="2020-08" db="EMBL/GenBank/DDBJ databases">
        <title>Genomic Encyclopedia of Type Strains, Phase IV (KMG-IV): sequencing the most valuable type-strain genomes for metagenomic binning, comparative biology and taxonomic classification.</title>
        <authorList>
            <person name="Goeker M."/>
        </authorList>
    </citation>
    <scope>NUCLEOTIDE SEQUENCE [LARGE SCALE GENOMIC DNA]</scope>
    <source>
        <strain evidence="1 2">DSM 29514</strain>
    </source>
</reference>
<protein>
    <submittedName>
        <fullName evidence="1">Uncharacterized protein</fullName>
    </submittedName>
</protein>
<dbReference type="RefSeq" id="WP_183898036.1">
    <property type="nucleotide sequence ID" value="NZ_CP049250.1"/>
</dbReference>